<dbReference type="Gene3D" id="2.40.420.20">
    <property type="match status" value="1"/>
</dbReference>
<evidence type="ECO:0000259" key="7">
    <source>
        <dbReference type="Pfam" id="PF25944"/>
    </source>
</evidence>
<accession>A0ABU1GXS5</accession>
<evidence type="ECO:0000256" key="1">
    <source>
        <dbReference type="ARBA" id="ARBA00004519"/>
    </source>
</evidence>
<comment type="subcellular location">
    <subcellularLocation>
        <location evidence="1">Cell inner membrane</location>
        <topology evidence="1">Lipid-anchor</topology>
    </subcellularLocation>
</comment>
<feature type="domain" description="Multidrug resistance protein MdtA-like alpha-helical hairpin" evidence="5">
    <location>
        <begin position="112"/>
        <end position="181"/>
    </location>
</feature>
<dbReference type="Gene3D" id="2.40.50.100">
    <property type="match status" value="1"/>
</dbReference>
<comment type="caution">
    <text evidence="9">The sequence shown here is derived from an EMBL/GenBank/DDBJ whole genome shotgun (WGS) entry which is preliminary data.</text>
</comment>
<dbReference type="PANTHER" id="PTHR30158">
    <property type="entry name" value="ACRA/E-RELATED COMPONENT OF DRUG EFFLUX TRANSPORTER"/>
    <property type="match status" value="1"/>
</dbReference>
<dbReference type="SUPFAM" id="SSF111369">
    <property type="entry name" value="HlyD-like secretion proteins"/>
    <property type="match status" value="1"/>
</dbReference>
<dbReference type="Pfam" id="PF25917">
    <property type="entry name" value="BSH_RND"/>
    <property type="match status" value="1"/>
</dbReference>
<keyword evidence="10" id="KW-1185">Reference proteome</keyword>
<proteinExistence type="inferred from homology"/>
<feature type="compositionally biased region" description="Low complexity" evidence="4">
    <location>
        <begin position="384"/>
        <end position="396"/>
    </location>
</feature>
<feature type="domain" description="Multidrug resistance protein MdtA-like beta-barrel" evidence="7">
    <location>
        <begin position="216"/>
        <end position="303"/>
    </location>
</feature>
<dbReference type="Pfam" id="PF25967">
    <property type="entry name" value="RND-MFP_C"/>
    <property type="match status" value="1"/>
</dbReference>
<comment type="similarity">
    <text evidence="2">Belongs to the membrane fusion protein (MFP) (TC 8.A.1) family.</text>
</comment>
<dbReference type="InterPro" id="IPR058627">
    <property type="entry name" value="MdtA-like_C"/>
</dbReference>
<dbReference type="Gene3D" id="2.40.30.170">
    <property type="match status" value="1"/>
</dbReference>
<feature type="region of interest" description="Disordered" evidence="4">
    <location>
        <begin position="30"/>
        <end position="51"/>
    </location>
</feature>
<dbReference type="Pfam" id="PF25944">
    <property type="entry name" value="Beta-barrel_RND"/>
    <property type="match status" value="1"/>
</dbReference>
<feature type="domain" description="Multidrug resistance protein MdtA-like barrel-sandwich hybrid" evidence="6">
    <location>
        <begin position="73"/>
        <end position="212"/>
    </location>
</feature>
<feature type="region of interest" description="Disordered" evidence="4">
    <location>
        <begin position="370"/>
        <end position="427"/>
    </location>
</feature>
<evidence type="ECO:0000313" key="10">
    <source>
        <dbReference type="Proteomes" id="UP001269375"/>
    </source>
</evidence>
<sequence length="427" mass="46114">MSVHDVRNLAKGPLWLMLAASLLIGGCSDGKDEQGQQGAQQKTAKKAQVETVQPGDLTLDREYPAKIRSDLSADIVARVNGVLEKQLYSPGETVEKGQTLFVIEPAQYQAAVDQAKADVESARATLENERSDYRRYERLYKQNSVSQQQRDAALSSYRTAQASLAQAKAALDDAQIDLGYTTVKATTNGKVALNDVNVGNYVTSGTTLTEVTPLNPLEVRFSIPQDEAFSLRRQQARDNSEPIKAQLAFPYADESDSTDVSLVGKVDFLGSRVDEGTSTVQARAVFDNPDQMFLPGLFVRVKLMNVKHFNALAVPQSAVTEGLKGPQLYILDEKNVIQSRFVTLGEQARSRMIIKKGLKAGDRVVVSSIGSVSPGDKIDPQAFDGDPSDTPTDPSGKNGATTTQPESNTSVSGKDTSSGASEHKNSQ</sequence>
<dbReference type="InterPro" id="IPR058624">
    <property type="entry name" value="MdtA-like_HH"/>
</dbReference>
<evidence type="ECO:0000259" key="5">
    <source>
        <dbReference type="Pfam" id="PF25876"/>
    </source>
</evidence>
<feature type="compositionally biased region" description="Polar residues" evidence="4">
    <location>
        <begin position="398"/>
        <end position="420"/>
    </location>
</feature>
<dbReference type="PROSITE" id="PS51257">
    <property type="entry name" value="PROKAR_LIPOPROTEIN"/>
    <property type="match status" value="1"/>
</dbReference>
<feature type="coiled-coil region" evidence="3">
    <location>
        <begin position="112"/>
        <end position="177"/>
    </location>
</feature>
<name>A0ABU1GXS5_9GAMM</name>
<dbReference type="Pfam" id="PF25876">
    <property type="entry name" value="HH_MFP_RND"/>
    <property type="match status" value="1"/>
</dbReference>
<dbReference type="NCBIfam" id="TIGR01730">
    <property type="entry name" value="RND_mfp"/>
    <property type="match status" value="1"/>
</dbReference>
<reference evidence="9 10" key="1">
    <citation type="submission" date="2023-04" db="EMBL/GenBank/DDBJ databases">
        <title>A long-awaited taxogenomic arrangement of the family Halomonadaceae.</title>
        <authorList>
            <person name="De La Haba R."/>
            <person name="Chuvochina M."/>
            <person name="Wittouck S."/>
            <person name="Arahal D.R."/>
            <person name="Sanchez-Porro C."/>
            <person name="Hugenholtz P."/>
            <person name="Ventosa A."/>
        </authorList>
    </citation>
    <scope>NUCLEOTIDE SEQUENCE [LARGE SCALE GENOMIC DNA]</scope>
    <source>
        <strain evidence="9 10">DSM 22428</strain>
    </source>
</reference>
<organism evidence="9 10">
    <name type="scientific">Larsenimonas suaedae</name>
    <dbReference type="NCBI Taxonomy" id="1851019"/>
    <lineage>
        <taxon>Bacteria</taxon>
        <taxon>Pseudomonadati</taxon>
        <taxon>Pseudomonadota</taxon>
        <taxon>Gammaproteobacteria</taxon>
        <taxon>Oceanospirillales</taxon>
        <taxon>Halomonadaceae</taxon>
        <taxon>Larsenimonas</taxon>
    </lineage>
</organism>
<evidence type="ECO:0000256" key="4">
    <source>
        <dbReference type="SAM" id="MobiDB-lite"/>
    </source>
</evidence>
<dbReference type="RefSeq" id="WP_251590359.1">
    <property type="nucleotide sequence ID" value="NZ_JAMLJI010000001.1"/>
</dbReference>
<dbReference type="InterPro" id="IPR058626">
    <property type="entry name" value="MdtA-like_b-barrel"/>
</dbReference>
<dbReference type="Proteomes" id="UP001269375">
    <property type="component" value="Unassembled WGS sequence"/>
</dbReference>
<evidence type="ECO:0000259" key="8">
    <source>
        <dbReference type="Pfam" id="PF25967"/>
    </source>
</evidence>
<gene>
    <name evidence="9" type="ORF">QC825_12270</name>
</gene>
<evidence type="ECO:0000256" key="2">
    <source>
        <dbReference type="ARBA" id="ARBA00009477"/>
    </source>
</evidence>
<evidence type="ECO:0000313" key="9">
    <source>
        <dbReference type="EMBL" id="MDR5896850.1"/>
    </source>
</evidence>
<dbReference type="InterPro" id="IPR006143">
    <property type="entry name" value="RND_pump_MFP"/>
</dbReference>
<dbReference type="InterPro" id="IPR058625">
    <property type="entry name" value="MdtA-like_BSH"/>
</dbReference>
<evidence type="ECO:0000259" key="6">
    <source>
        <dbReference type="Pfam" id="PF25917"/>
    </source>
</evidence>
<protein>
    <submittedName>
        <fullName evidence="9">Efflux RND transporter periplasmic adaptor subunit</fullName>
    </submittedName>
</protein>
<keyword evidence="3" id="KW-0175">Coiled coil</keyword>
<feature type="domain" description="Multidrug resistance protein MdtA-like C-terminal permuted SH3" evidence="8">
    <location>
        <begin position="310"/>
        <end position="369"/>
    </location>
</feature>
<dbReference type="Gene3D" id="1.10.287.470">
    <property type="entry name" value="Helix hairpin bin"/>
    <property type="match status" value="1"/>
</dbReference>
<evidence type="ECO:0000256" key="3">
    <source>
        <dbReference type="SAM" id="Coils"/>
    </source>
</evidence>
<dbReference type="EMBL" id="JARWAO010000006">
    <property type="protein sequence ID" value="MDR5896850.1"/>
    <property type="molecule type" value="Genomic_DNA"/>
</dbReference>